<keyword evidence="1" id="KW-0812">Transmembrane</keyword>
<name>Q2JZ36_RHIEC</name>
<keyword evidence="2" id="KW-0614">Plasmid</keyword>
<evidence type="ECO:0000313" key="2">
    <source>
        <dbReference type="EMBL" id="ABC94150.1"/>
    </source>
</evidence>
<keyword evidence="1" id="KW-1133">Transmembrane helix</keyword>
<protein>
    <submittedName>
        <fullName evidence="2">Hypothetical conserved protein</fullName>
    </submittedName>
</protein>
<evidence type="ECO:0000256" key="1">
    <source>
        <dbReference type="SAM" id="Phobius"/>
    </source>
</evidence>
<dbReference type="Proteomes" id="UP000001936">
    <property type="component" value="Plasmid p42f"/>
</dbReference>
<organism evidence="2 3">
    <name type="scientific">Rhizobium etli (strain ATCC 51251 / DSM 11541 / JCM 21823 / NBRC 15573 / CFN 42)</name>
    <dbReference type="NCBI Taxonomy" id="347834"/>
    <lineage>
        <taxon>Bacteria</taxon>
        <taxon>Pseudomonadati</taxon>
        <taxon>Pseudomonadota</taxon>
        <taxon>Alphaproteobacteria</taxon>
        <taxon>Hyphomicrobiales</taxon>
        <taxon>Rhizobiaceae</taxon>
        <taxon>Rhizobium/Agrobacterium group</taxon>
        <taxon>Rhizobium</taxon>
    </lineage>
</organism>
<keyword evidence="1" id="KW-0472">Membrane</keyword>
<sequence length="171" mass="18547">MRSSWSVFRHVDHVKRWTSCLGLIRFHRQVGSSLLSCVVGVVAIMLAAAAGNLASRTSVGLGCRLWYLKRRLGVFVGCAWAALADSRRALLRGRHQCLLPVLLVTLMGCVDFGISLLTFLFRVFAADCHRRILCLGPRLLAGSLVADVVGGNGGVICCSSPCPHLGFRLEL</sequence>
<gene>
    <name evidence="2" type="ordered locus">RHE_PF00260</name>
</gene>
<dbReference type="KEGG" id="ret:RHE_PF00260"/>
<feature type="transmembrane region" description="Helical" evidence="1">
    <location>
        <begin position="97"/>
        <end position="121"/>
    </location>
</feature>
<proteinExistence type="predicted"/>
<dbReference type="AlphaFoldDB" id="Q2JZ36"/>
<feature type="transmembrane region" description="Helical" evidence="1">
    <location>
        <begin position="34"/>
        <end position="54"/>
    </location>
</feature>
<dbReference type="HOGENOM" id="CLU_1561637_0_0_5"/>
<evidence type="ECO:0000313" key="3">
    <source>
        <dbReference type="Proteomes" id="UP000001936"/>
    </source>
</evidence>
<feature type="transmembrane region" description="Helical" evidence="1">
    <location>
        <begin position="66"/>
        <end position="85"/>
    </location>
</feature>
<geneLocation type="plasmid" evidence="2 3">
    <name>p42f</name>
</geneLocation>
<reference evidence="2 3" key="1">
    <citation type="journal article" date="2006" name="Proc. Natl. Acad. Sci. U.S.A.">
        <title>The partitioned Rhizobium etli genome: genetic and metabolic redundancy in seven interacting replicons.</title>
        <authorList>
            <person name="Gonzalez V."/>
            <person name="Santamaria R.I."/>
            <person name="Bustos P."/>
            <person name="Hernandez-Gonzalez I."/>
            <person name="Medrano-Soto A."/>
            <person name="Moreno-Hagelsieb G."/>
            <person name="Janga S.C."/>
            <person name="Ramirez M.A."/>
            <person name="Jimenez-Jacinto V."/>
            <person name="Collado-Vides J."/>
            <person name="Davila G."/>
        </authorList>
    </citation>
    <scope>NUCLEOTIDE SEQUENCE [LARGE SCALE GENOMIC DNA]</scope>
    <source>
        <strain evidence="3">ATCC 51251 / DSM 11541 / JCM 21823 / NBRC 15573 / CFN 42</strain>
    </source>
</reference>
<keyword evidence="3" id="KW-1185">Reference proteome</keyword>
<accession>Q2JZ36</accession>
<dbReference type="EMBL" id="CP000138">
    <property type="protein sequence ID" value="ABC94150.1"/>
    <property type="molecule type" value="Genomic_DNA"/>
</dbReference>